<feature type="region of interest" description="Disordered" evidence="2">
    <location>
        <begin position="339"/>
        <end position="362"/>
    </location>
</feature>
<evidence type="ECO:0000256" key="2">
    <source>
        <dbReference type="SAM" id="MobiDB-lite"/>
    </source>
</evidence>
<dbReference type="SUPFAM" id="SSF103111">
    <property type="entry name" value="Activator of Hsp90 ATPase, Aha1"/>
    <property type="match status" value="1"/>
</dbReference>
<dbReference type="InterPro" id="IPR036338">
    <property type="entry name" value="Aha1"/>
</dbReference>
<dbReference type="PANTHER" id="PTHR13009:SF22">
    <property type="entry name" value="LD43819P"/>
    <property type="match status" value="1"/>
</dbReference>
<dbReference type="InterPro" id="IPR023393">
    <property type="entry name" value="START-like_dom_sf"/>
</dbReference>
<dbReference type="InterPro" id="IPR015310">
    <property type="entry name" value="AHSA1-like_N"/>
</dbReference>
<comment type="similarity">
    <text evidence="1">Belongs to the AHA1 family.</text>
</comment>
<evidence type="ECO:0000313" key="6">
    <source>
        <dbReference type="Proteomes" id="UP001437256"/>
    </source>
</evidence>
<organism evidence="5 6">
    <name type="scientific">Marasmius tenuissimus</name>
    <dbReference type="NCBI Taxonomy" id="585030"/>
    <lineage>
        <taxon>Eukaryota</taxon>
        <taxon>Fungi</taxon>
        <taxon>Dikarya</taxon>
        <taxon>Basidiomycota</taxon>
        <taxon>Agaricomycotina</taxon>
        <taxon>Agaricomycetes</taxon>
        <taxon>Agaricomycetidae</taxon>
        <taxon>Agaricales</taxon>
        <taxon>Marasmiineae</taxon>
        <taxon>Marasmiaceae</taxon>
        <taxon>Marasmius</taxon>
    </lineage>
</organism>
<name>A0ABR2ZZ81_9AGAR</name>
<keyword evidence="6" id="KW-1185">Reference proteome</keyword>
<dbReference type="InterPro" id="IPR013538">
    <property type="entry name" value="ASHA1/2-like_C"/>
</dbReference>
<evidence type="ECO:0000259" key="4">
    <source>
        <dbReference type="SMART" id="SM01000"/>
    </source>
</evidence>
<dbReference type="Gene3D" id="3.15.10.20">
    <property type="entry name" value="Activator of Hsp90 ATPase Aha1, N-terminal domain"/>
    <property type="match status" value="1"/>
</dbReference>
<reference evidence="5 6" key="1">
    <citation type="submission" date="2024-05" db="EMBL/GenBank/DDBJ databases">
        <title>A draft genome resource for the thread blight pathogen Marasmius tenuissimus strain MS-2.</title>
        <authorList>
            <person name="Yulfo-Soto G.E."/>
            <person name="Baruah I.K."/>
            <person name="Amoako-Attah I."/>
            <person name="Bukari Y."/>
            <person name="Meinhardt L.W."/>
            <person name="Bailey B.A."/>
            <person name="Cohen S.P."/>
        </authorList>
    </citation>
    <scope>NUCLEOTIDE SEQUENCE [LARGE SCALE GENOMIC DNA]</scope>
    <source>
        <strain evidence="5 6">MS-2</strain>
    </source>
</reference>
<keyword evidence="3" id="KW-0472">Membrane</keyword>
<comment type="caution">
    <text evidence="5">The sequence shown here is derived from an EMBL/GenBank/DDBJ whole genome shotgun (WGS) entry which is preliminary data.</text>
</comment>
<dbReference type="CDD" id="cd08892">
    <property type="entry name" value="SRPBCC_Aha1"/>
    <property type="match status" value="1"/>
</dbReference>
<feature type="region of interest" description="Disordered" evidence="2">
    <location>
        <begin position="155"/>
        <end position="192"/>
    </location>
</feature>
<dbReference type="Pfam" id="PF08327">
    <property type="entry name" value="AHSA1"/>
    <property type="match status" value="1"/>
</dbReference>
<sequence length="392" mass="42231">MALPSSTANWHWKNKNVTKWGKDWFEKELLAIRVKGEKEGEELFIADVREVDGDIELGQRKSKLITIYDCKVTLAFEGTASDGTAVKGTIHIPEVSHEVTVDKTSDYSYYWAPTVLSPAGDELIVQMRKVVPPLLEEIFARFPAAMIDTHGKDLTVSADPSRAGTPAPAPAASSNASGNSTTGAAASSAAVKPVAKKAEKVNTSTVEVEANLAASGDDLFGILTDEKRIPMWTRAPAQSAAQPDTEYSLFGGGVRGKYISLTPSKEIVQTWSLKSPTWPEGHFATLTTTLDQSSDSTKVTWRLEGIPKGQEDEIKRNLEGYYIHGLKSIGYVQLFPSPPSPARSSPKKRAVRPKSTSEPTSTSTYCAVGVITVLVVVAAFSIPLFGSSPSKS</sequence>
<dbReference type="PANTHER" id="PTHR13009">
    <property type="entry name" value="HEAT SHOCK PROTEIN 90 HSP90 CO-CHAPERONE AHA-1"/>
    <property type="match status" value="1"/>
</dbReference>
<feature type="domain" description="Activator of Hsp90 ATPase AHSA1-like N-terminal" evidence="4">
    <location>
        <begin position="14"/>
        <end position="152"/>
    </location>
</feature>
<gene>
    <name evidence="5" type="primary">AHA1</name>
    <name evidence="5" type="ORF">AAF712_005840</name>
</gene>
<dbReference type="SMART" id="SM01000">
    <property type="entry name" value="Aha1_N"/>
    <property type="match status" value="1"/>
</dbReference>
<accession>A0ABR2ZZ81</accession>
<dbReference type="Gene3D" id="3.30.530.20">
    <property type="match status" value="1"/>
</dbReference>
<evidence type="ECO:0000256" key="1">
    <source>
        <dbReference type="ARBA" id="ARBA00006817"/>
    </source>
</evidence>
<keyword evidence="3" id="KW-1133">Transmembrane helix</keyword>
<evidence type="ECO:0000256" key="3">
    <source>
        <dbReference type="SAM" id="Phobius"/>
    </source>
</evidence>
<proteinExistence type="inferred from homology"/>
<dbReference type="SUPFAM" id="SSF55961">
    <property type="entry name" value="Bet v1-like"/>
    <property type="match status" value="1"/>
</dbReference>
<protein>
    <submittedName>
        <fullName evidence="5">Co-chaperone</fullName>
    </submittedName>
</protein>
<dbReference type="Proteomes" id="UP001437256">
    <property type="component" value="Unassembled WGS sequence"/>
</dbReference>
<feature type="compositionally biased region" description="Low complexity" evidence="2">
    <location>
        <begin position="163"/>
        <end position="192"/>
    </location>
</feature>
<dbReference type="Pfam" id="PF09229">
    <property type="entry name" value="Aha1_N"/>
    <property type="match status" value="1"/>
</dbReference>
<evidence type="ECO:0000313" key="5">
    <source>
        <dbReference type="EMBL" id="KAL0067056.1"/>
    </source>
</evidence>
<dbReference type="EMBL" id="JBBXMP010000029">
    <property type="protein sequence ID" value="KAL0067056.1"/>
    <property type="molecule type" value="Genomic_DNA"/>
</dbReference>
<feature type="transmembrane region" description="Helical" evidence="3">
    <location>
        <begin position="362"/>
        <end position="386"/>
    </location>
</feature>
<keyword evidence="3" id="KW-0812">Transmembrane</keyword>